<protein>
    <submittedName>
        <fullName evidence="1">Tubulin-specific chaperone A</fullName>
    </submittedName>
</protein>
<comment type="caution">
    <text evidence="1">The sequence shown here is derived from an EMBL/GenBank/DDBJ whole genome shotgun (WGS) entry which is preliminary data.</text>
</comment>
<gene>
    <name evidence="1" type="ORF">CLIB1444_06S06106</name>
</gene>
<dbReference type="Proteomes" id="UP001152531">
    <property type="component" value="Unassembled WGS sequence"/>
</dbReference>
<proteinExistence type="predicted"/>
<accession>A0ACA9YA90</accession>
<keyword evidence="2" id="KW-1185">Reference proteome</keyword>
<organism evidence="1 2">
    <name type="scientific">[Candida] jaroonii</name>
    <dbReference type="NCBI Taxonomy" id="467808"/>
    <lineage>
        <taxon>Eukaryota</taxon>
        <taxon>Fungi</taxon>
        <taxon>Dikarya</taxon>
        <taxon>Ascomycota</taxon>
        <taxon>Saccharomycotina</taxon>
        <taxon>Pichiomycetes</taxon>
        <taxon>Debaryomycetaceae</taxon>
        <taxon>Yamadazyma</taxon>
    </lineage>
</organism>
<evidence type="ECO:0000313" key="1">
    <source>
        <dbReference type="EMBL" id="CAH6721610.1"/>
    </source>
</evidence>
<sequence>MPPSQLAIKTNALKRLIKEKSLYSQEVEDQSKYVQQLKASNSDEYELKKQIEVLEESKRMVPQVDSKIEAMKKSLKDFLESYNGDEDVATAKSLLV</sequence>
<dbReference type="EMBL" id="CALSDN010000006">
    <property type="protein sequence ID" value="CAH6721610.1"/>
    <property type="molecule type" value="Genomic_DNA"/>
</dbReference>
<reference evidence="1" key="1">
    <citation type="submission" date="2022-06" db="EMBL/GenBank/DDBJ databases">
        <authorList>
            <person name="Legras J.-L."/>
            <person name="Devillers H."/>
            <person name="Grondin C."/>
        </authorList>
    </citation>
    <scope>NUCLEOTIDE SEQUENCE</scope>
    <source>
        <strain evidence="1">CLIB 1444</strain>
    </source>
</reference>
<evidence type="ECO:0000313" key="2">
    <source>
        <dbReference type="Proteomes" id="UP001152531"/>
    </source>
</evidence>
<name>A0ACA9YA90_9ASCO</name>